<feature type="transmembrane region" description="Helical" evidence="6">
    <location>
        <begin position="273"/>
        <end position="291"/>
    </location>
</feature>
<feature type="transmembrane region" description="Helical" evidence="6">
    <location>
        <begin position="164"/>
        <end position="189"/>
    </location>
</feature>
<comment type="caution">
    <text evidence="8">The sequence shown here is derived from an EMBL/GenBank/DDBJ whole genome shotgun (WGS) entry which is preliminary data.</text>
</comment>
<dbReference type="Pfam" id="PF07690">
    <property type="entry name" value="MFS_1"/>
    <property type="match status" value="2"/>
</dbReference>
<gene>
    <name evidence="8" type="ORF">DCCM_3882</name>
</gene>
<feature type="transmembrane region" description="Helical" evidence="6">
    <location>
        <begin position="77"/>
        <end position="95"/>
    </location>
</feature>
<name>A0A2L2XF54_9FIRM</name>
<dbReference type="PANTHER" id="PTHR23531">
    <property type="entry name" value="QUINOLENE RESISTANCE PROTEIN NORA"/>
    <property type="match status" value="1"/>
</dbReference>
<evidence type="ECO:0000256" key="1">
    <source>
        <dbReference type="ARBA" id="ARBA00004651"/>
    </source>
</evidence>
<feature type="transmembrane region" description="Helical" evidence="6">
    <location>
        <begin position="210"/>
        <end position="231"/>
    </location>
</feature>
<keyword evidence="4 6" id="KW-1133">Transmembrane helix</keyword>
<protein>
    <submittedName>
        <fullName evidence="8">Major facilitator family transporter</fullName>
    </submittedName>
</protein>
<dbReference type="OrthoDB" id="9814001at2"/>
<dbReference type="Gene3D" id="1.20.1250.20">
    <property type="entry name" value="MFS general substrate transporter like domains"/>
    <property type="match status" value="2"/>
</dbReference>
<dbReference type="InterPro" id="IPR011701">
    <property type="entry name" value="MFS"/>
</dbReference>
<keyword evidence="9" id="KW-1185">Reference proteome</keyword>
<feature type="transmembrane region" description="Helical" evidence="6">
    <location>
        <begin position="331"/>
        <end position="353"/>
    </location>
</feature>
<feature type="transmembrane region" description="Helical" evidence="6">
    <location>
        <begin position="101"/>
        <end position="124"/>
    </location>
</feature>
<feature type="transmembrane region" description="Helical" evidence="6">
    <location>
        <begin position="12"/>
        <end position="33"/>
    </location>
</feature>
<dbReference type="RefSeq" id="WP_104372940.1">
    <property type="nucleotide sequence ID" value="NZ_BFAV01000150.1"/>
</dbReference>
<evidence type="ECO:0000313" key="8">
    <source>
        <dbReference type="EMBL" id="GBF34762.1"/>
    </source>
</evidence>
<comment type="subcellular location">
    <subcellularLocation>
        <location evidence="1">Cell membrane</location>
        <topology evidence="1">Multi-pass membrane protein</topology>
    </subcellularLocation>
</comment>
<dbReference type="EMBL" id="BFAV01000150">
    <property type="protein sequence ID" value="GBF34762.1"/>
    <property type="molecule type" value="Genomic_DNA"/>
</dbReference>
<evidence type="ECO:0000256" key="6">
    <source>
        <dbReference type="SAM" id="Phobius"/>
    </source>
</evidence>
<evidence type="ECO:0000259" key="7">
    <source>
        <dbReference type="PROSITE" id="PS50850"/>
    </source>
</evidence>
<evidence type="ECO:0000256" key="4">
    <source>
        <dbReference type="ARBA" id="ARBA00022989"/>
    </source>
</evidence>
<keyword evidence="3 6" id="KW-0812">Transmembrane</keyword>
<feature type="domain" description="Major facilitator superfamily (MFS) profile" evidence="7">
    <location>
        <begin position="11"/>
        <end position="385"/>
    </location>
</feature>
<dbReference type="GO" id="GO:0022857">
    <property type="term" value="F:transmembrane transporter activity"/>
    <property type="evidence" value="ECO:0007669"/>
    <property type="project" value="InterPro"/>
</dbReference>
<dbReference type="GO" id="GO:0005886">
    <property type="term" value="C:plasma membrane"/>
    <property type="evidence" value="ECO:0007669"/>
    <property type="project" value="UniProtKB-SubCell"/>
</dbReference>
<dbReference type="PANTHER" id="PTHR23531:SF1">
    <property type="entry name" value="QUINOLENE RESISTANCE PROTEIN NORA"/>
    <property type="match status" value="1"/>
</dbReference>
<dbReference type="AlphaFoldDB" id="A0A2L2XF54"/>
<evidence type="ECO:0000256" key="2">
    <source>
        <dbReference type="ARBA" id="ARBA00022448"/>
    </source>
</evidence>
<organism evidence="8 9">
    <name type="scientific">Desulfocucumis palustris</name>
    <dbReference type="NCBI Taxonomy" id="1898651"/>
    <lineage>
        <taxon>Bacteria</taxon>
        <taxon>Bacillati</taxon>
        <taxon>Bacillota</taxon>
        <taxon>Clostridia</taxon>
        <taxon>Eubacteriales</taxon>
        <taxon>Desulfocucumaceae</taxon>
        <taxon>Desulfocucumis</taxon>
    </lineage>
</organism>
<feature type="transmembrane region" description="Helical" evidence="6">
    <location>
        <begin position="243"/>
        <end position="261"/>
    </location>
</feature>
<dbReference type="InterPro" id="IPR036259">
    <property type="entry name" value="MFS_trans_sf"/>
</dbReference>
<dbReference type="InterPro" id="IPR052714">
    <property type="entry name" value="MFS_Exporter"/>
</dbReference>
<keyword evidence="5 6" id="KW-0472">Membrane</keyword>
<feature type="transmembrane region" description="Helical" evidence="6">
    <location>
        <begin position="297"/>
        <end position="319"/>
    </location>
</feature>
<dbReference type="SUPFAM" id="SSF103473">
    <property type="entry name" value="MFS general substrate transporter"/>
    <property type="match status" value="1"/>
</dbReference>
<feature type="transmembrane region" description="Helical" evidence="6">
    <location>
        <begin position="136"/>
        <end position="158"/>
    </location>
</feature>
<dbReference type="Proteomes" id="UP000239549">
    <property type="component" value="Unassembled WGS sequence"/>
</dbReference>
<dbReference type="PROSITE" id="PS50850">
    <property type="entry name" value="MFS"/>
    <property type="match status" value="1"/>
</dbReference>
<dbReference type="InterPro" id="IPR020846">
    <property type="entry name" value="MFS_dom"/>
</dbReference>
<reference evidence="9" key="1">
    <citation type="submission" date="2018-02" db="EMBL/GenBank/DDBJ databases">
        <title>Genome sequence of Desulfocucumis palustris strain NAW-5.</title>
        <authorList>
            <person name="Watanabe M."/>
            <person name="Kojima H."/>
            <person name="Fukui M."/>
        </authorList>
    </citation>
    <scope>NUCLEOTIDE SEQUENCE [LARGE SCALE GENOMIC DNA]</scope>
    <source>
        <strain evidence="9">NAW-5</strain>
    </source>
</reference>
<feature type="transmembrane region" description="Helical" evidence="6">
    <location>
        <begin position="359"/>
        <end position="380"/>
    </location>
</feature>
<accession>A0A2L2XF54</accession>
<sequence length="390" mass="41960">MSEEFRLWSKDFVLICLANFFYFGSFYFLIPTLPQYVDMIGGSPGQVGLVMGLFTLASVIVRPYLGNMADRHGRKILMLLGSGFFILFPVIYNQVQSFVPLYLARIAHGLAHASFLAASIAYVADMAPPQRRGEVMGVYATSNVVAMALFPALGTAVIEDTGSFPYLFTLSALTAAAGFLAVALLGEIRSQAGRDIKQAGIWEVGRRREVLIPSLALFSGATSYGAVITFLPLFAPQRGLADFGLFFTVYAVSTILSRVMVGKLSDRIGRRKVILPFMAVLALAVFLFPFLGSLWLLALIGVLFGLGFGAFMPALNALVVDYTSPSDRGSALGFFTAFMDVGITTGAMILGLVGGRLGYPAMFNLGGAIILAGIFVFAVYMKPAERSASR</sequence>
<keyword evidence="2" id="KW-0813">Transport</keyword>
<feature type="transmembrane region" description="Helical" evidence="6">
    <location>
        <begin position="45"/>
        <end position="65"/>
    </location>
</feature>
<dbReference type="CDD" id="cd17489">
    <property type="entry name" value="MFS_YfcJ_like"/>
    <property type="match status" value="1"/>
</dbReference>
<evidence type="ECO:0000256" key="3">
    <source>
        <dbReference type="ARBA" id="ARBA00022692"/>
    </source>
</evidence>
<evidence type="ECO:0000256" key="5">
    <source>
        <dbReference type="ARBA" id="ARBA00023136"/>
    </source>
</evidence>
<proteinExistence type="predicted"/>
<evidence type="ECO:0000313" key="9">
    <source>
        <dbReference type="Proteomes" id="UP000239549"/>
    </source>
</evidence>